<keyword evidence="2" id="KW-1185">Reference proteome</keyword>
<dbReference type="Proteomes" id="UP001172159">
    <property type="component" value="Unassembled WGS sequence"/>
</dbReference>
<accession>A0AA40E626</accession>
<dbReference type="EMBL" id="JAUKTV010000011">
    <property type="protein sequence ID" value="KAK0723828.1"/>
    <property type="molecule type" value="Genomic_DNA"/>
</dbReference>
<evidence type="ECO:0000313" key="2">
    <source>
        <dbReference type="Proteomes" id="UP001172159"/>
    </source>
</evidence>
<protein>
    <submittedName>
        <fullName evidence="1">Uncharacterized protein</fullName>
    </submittedName>
</protein>
<name>A0AA40E626_9PEZI</name>
<gene>
    <name evidence="1" type="ORF">B0T21DRAFT_43966</name>
</gene>
<dbReference type="AlphaFoldDB" id="A0AA40E626"/>
<organism evidence="1 2">
    <name type="scientific">Apiosordaria backusii</name>
    <dbReference type="NCBI Taxonomy" id="314023"/>
    <lineage>
        <taxon>Eukaryota</taxon>
        <taxon>Fungi</taxon>
        <taxon>Dikarya</taxon>
        <taxon>Ascomycota</taxon>
        <taxon>Pezizomycotina</taxon>
        <taxon>Sordariomycetes</taxon>
        <taxon>Sordariomycetidae</taxon>
        <taxon>Sordariales</taxon>
        <taxon>Lasiosphaeriaceae</taxon>
        <taxon>Apiosordaria</taxon>
    </lineage>
</organism>
<comment type="caution">
    <text evidence="1">The sequence shown here is derived from an EMBL/GenBank/DDBJ whole genome shotgun (WGS) entry which is preliminary data.</text>
</comment>
<proteinExistence type="predicted"/>
<reference evidence="1" key="1">
    <citation type="submission" date="2023-06" db="EMBL/GenBank/DDBJ databases">
        <title>Genome-scale phylogeny and comparative genomics of the fungal order Sordariales.</title>
        <authorList>
            <consortium name="Lawrence Berkeley National Laboratory"/>
            <person name="Hensen N."/>
            <person name="Bonometti L."/>
            <person name="Westerberg I."/>
            <person name="Brannstrom I.O."/>
            <person name="Guillou S."/>
            <person name="Cros-Aarteil S."/>
            <person name="Calhoun S."/>
            <person name="Haridas S."/>
            <person name="Kuo A."/>
            <person name="Mondo S."/>
            <person name="Pangilinan J."/>
            <person name="Riley R."/>
            <person name="Labutti K."/>
            <person name="Andreopoulos B."/>
            <person name="Lipzen A."/>
            <person name="Chen C."/>
            <person name="Yanf M."/>
            <person name="Daum C."/>
            <person name="Ng V."/>
            <person name="Clum A."/>
            <person name="Steindorff A."/>
            <person name="Ohm R."/>
            <person name="Martin F."/>
            <person name="Silar P."/>
            <person name="Natvig D."/>
            <person name="Lalanne C."/>
            <person name="Gautier V."/>
            <person name="Ament-Velasquez S.L."/>
            <person name="Kruys A."/>
            <person name="Hutchinson M.I."/>
            <person name="Powell A.J."/>
            <person name="Barry K."/>
            <person name="Miller A.N."/>
            <person name="Grigoriev I.V."/>
            <person name="Debuchy R."/>
            <person name="Gladieux P."/>
            <person name="Thoren M.H."/>
            <person name="Johannesson H."/>
        </authorList>
    </citation>
    <scope>NUCLEOTIDE SEQUENCE</scope>
    <source>
        <strain evidence="1">CBS 540.89</strain>
    </source>
</reference>
<sequence length="81" mass="9417">MRPLSAFLALQSHFRTSQPLVSHNTRSEQVNFARDTPRIFFEPRPQRGAGRHACNLARPTDRVFERASHPSVNETHWSRHL</sequence>
<evidence type="ECO:0000313" key="1">
    <source>
        <dbReference type="EMBL" id="KAK0723828.1"/>
    </source>
</evidence>